<dbReference type="InterPro" id="IPR003034">
    <property type="entry name" value="SAP_dom"/>
</dbReference>
<dbReference type="AlphaFoldDB" id="A0A4S8R0E2"/>
<organism evidence="3 4">
    <name type="scientific">Botrytis galanthina</name>
    <dbReference type="NCBI Taxonomy" id="278940"/>
    <lineage>
        <taxon>Eukaryota</taxon>
        <taxon>Fungi</taxon>
        <taxon>Dikarya</taxon>
        <taxon>Ascomycota</taxon>
        <taxon>Pezizomycotina</taxon>
        <taxon>Leotiomycetes</taxon>
        <taxon>Helotiales</taxon>
        <taxon>Sclerotiniaceae</taxon>
        <taxon>Botrytis</taxon>
    </lineage>
</organism>
<feature type="region of interest" description="Disordered" evidence="1">
    <location>
        <begin position="102"/>
        <end position="203"/>
    </location>
</feature>
<keyword evidence="4" id="KW-1185">Reference proteome</keyword>
<protein>
    <recommendedName>
        <fullName evidence="2">SAP domain-containing protein</fullName>
    </recommendedName>
</protein>
<feature type="compositionally biased region" description="Basic and acidic residues" evidence="1">
    <location>
        <begin position="120"/>
        <end position="139"/>
    </location>
</feature>
<evidence type="ECO:0000256" key="1">
    <source>
        <dbReference type="SAM" id="MobiDB-lite"/>
    </source>
</evidence>
<proteinExistence type="predicted"/>
<sequence length="593" mass="67072">MNTTEASASKTRDPKSSTDLQSSSKGSLPASDENTPKKKAIQGERATTPASKGKRANRGEISANTNGSTSTLMNWLRSGKSTNAAASYGEKDKLRSGVILGSEDQLGLEDILGSAEDSVSEEREVTKWKSIWKGDEPPSKRQKKSNAASGRGKSLFSPGTTPTTPKKKKSSPPKSPRKPTTPKAKKIETPKSPTIVTPKKPEKVKSPKGVIIRTEYVANPAAVFIPPVEITHEDLADFTLDGEGELVYQGERNKDDGLLYWSLNHRVVSEKYDRPEAEYFEPPKETLKKWRAYCAFRGLDTSGTREEMQERLKDYFEFVERIELTDQDEVAEMNENDELITEPERLRGIIEAEKYRPQDPSWRIQNEAERTRLWSLLSTEQQFEKNISLFITENITNSKNHDVWVFKTRPKFTVAEWFKFFEQHRIRNIGLVFTTPPESLTLEDKPLEMKYQRGKMVAVPFTKLYWGGTWVATGFEKEMILARTQTQVKQKLEEMCEEVRKSILGGYIAEYRNAGKLPGKWHCYIYAIIPSPEITLQAANSSQSSDTSTWTVKEEQQAQALWNREDANKRSSDLTYQFGKVVKEKVSSPVAAA</sequence>
<name>A0A4S8R0E2_9HELO</name>
<accession>A0A4S8R0E2</accession>
<comment type="caution">
    <text evidence="3">The sequence shown here is derived from an EMBL/GenBank/DDBJ whole genome shotgun (WGS) entry which is preliminary data.</text>
</comment>
<dbReference type="OrthoDB" id="3535742at2759"/>
<evidence type="ECO:0000313" key="4">
    <source>
        <dbReference type="Proteomes" id="UP000308671"/>
    </source>
</evidence>
<feature type="domain" description="SAP" evidence="2">
    <location>
        <begin position="291"/>
        <end position="317"/>
    </location>
</feature>
<dbReference type="EMBL" id="PQXL01000118">
    <property type="protein sequence ID" value="THV51223.1"/>
    <property type="molecule type" value="Genomic_DNA"/>
</dbReference>
<feature type="compositionally biased region" description="Basic residues" evidence="1">
    <location>
        <begin position="165"/>
        <end position="177"/>
    </location>
</feature>
<dbReference type="Proteomes" id="UP000308671">
    <property type="component" value="Unassembled WGS sequence"/>
</dbReference>
<feature type="compositionally biased region" description="Polar residues" evidence="1">
    <location>
        <begin position="17"/>
        <end position="26"/>
    </location>
</feature>
<dbReference type="Pfam" id="PF02037">
    <property type="entry name" value="SAP"/>
    <property type="match status" value="1"/>
</dbReference>
<evidence type="ECO:0000313" key="3">
    <source>
        <dbReference type="EMBL" id="THV51223.1"/>
    </source>
</evidence>
<gene>
    <name evidence="3" type="ORF">BGAL_0118g00060</name>
</gene>
<reference evidence="3 4" key="1">
    <citation type="submission" date="2017-12" db="EMBL/GenBank/DDBJ databases">
        <title>Comparative genomics of Botrytis spp.</title>
        <authorList>
            <person name="Valero-Jimenez C.A."/>
            <person name="Tapia P."/>
            <person name="Veloso J."/>
            <person name="Silva-Moreno E."/>
            <person name="Staats M."/>
            <person name="Valdes J.H."/>
            <person name="Van Kan J.A.L."/>
        </authorList>
    </citation>
    <scope>NUCLEOTIDE SEQUENCE [LARGE SCALE GENOMIC DNA]</scope>
    <source>
        <strain evidence="3 4">MUCL435</strain>
    </source>
</reference>
<feature type="compositionally biased region" description="Polar residues" evidence="1">
    <location>
        <begin position="62"/>
        <end position="73"/>
    </location>
</feature>
<feature type="region of interest" description="Disordered" evidence="1">
    <location>
        <begin position="1"/>
        <end position="73"/>
    </location>
</feature>
<evidence type="ECO:0000259" key="2">
    <source>
        <dbReference type="Pfam" id="PF02037"/>
    </source>
</evidence>